<reference evidence="1" key="1">
    <citation type="submission" date="2014-05" db="EMBL/GenBank/DDBJ databases">
        <authorList>
            <person name="Chronopoulou M."/>
        </authorList>
    </citation>
    <scope>NUCLEOTIDE SEQUENCE</scope>
    <source>
        <tissue evidence="1">Whole organism</tissue>
    </source>
</reference>
<evidence type="ECO:0000313" key="1">
    <source>
        <dbReference type="EMBL" id="CDW41982.1"/>
    </source>
</evidence>
<name>A0A0K2UVP7_LEPSM</name>
<sequence length="108" mass="12325">MLSLFDEINPLFKELEALFSGSVPTIYNSTMTLFYKRHPNPICSSRSLSHSGLQQRTKKTVGFLSNPLGKCFLLTLYSCHHQFKTQLSSVHIYCNYSFVLIVICSGWL</sequence>
<accession>A0A0K2UVP7</accession>
<dbReference type="EMBL" id="HACA01024621">
    <property type="protein sequence ID" value="CDW41982.1"/>
    <property type="molecule type" value="Transcribed_RNA"/>
</dbReference>
<proteinExistence type="predicted"/>
<organism evidence="1">
    <name type="scientific">Lepeophtheirus salmonis</name>
    <name type="common">Salmon louse</name>
    <name type="synonym">Caligus salmonis</name>
    <dbReference type="NCBI Taxonomy" id="72036"/>
    <lineage>
        <taxon>Eukaryota</taxon>
        <taxon>Metazoa</taxon>
        <taxon>Ecdysozoa</taxon>
        <taxon>Arthropoda</taxon>
        <taxon>Crustacea</taxon>
        <taxon>Multicrustacea</taxon>
        <taxon>Hexanauplia</taxon>
        <taxon>Copepoda</taxon>
        <taxon>Siphonostomatoida</taxon>
        <taxon>Caligidae</taxon>
        <taxon>Lepeophtheirus</taxon>
    </lineage>
</organism>
<protein>
    <submittedName>
        <fullName evidence="1">Uncharacterized protein</fullName>
    </submittedName>
</protein>
<dbReference type="AlphaFoldDB" id="A0A0K2UVP7"/>